<feature type="chain" id="PRO_5045111200" description="Thiol:disulfide interchange protein" evidence="8">
    <location>
        <begin position="23"/>
        <end position="220"/>
    </location>
</feature>
<keyword evidence="4 7" id="KW-0574">Periplasm</keyword>
<evidence type="ECO:0000256" key="8">
    <source>
        <dbReference type="SAM" id="SignalP"/>
    </source>
</evidence>
<dbReference type="Proteomes" id="UP001317963">
    <property type="component" value="Chromosome"/>
</dbReference>
<dbReference type="InterPro" id="IPR013766">
    <property type="entry name" value="Thioredoxin_domain"/>
</dbReference>
<evidence type="ECO:0000313" key="11">
    <source>
        <dbReference type="Proteomes" id="UP001317963"/>
    </source>
</evidence>
<dbReference type="RefSeq" id="WP_279242548.1">
    <property type="nucleotide sequence ID" value="NZ_CP036501.1"/>
</dbReference>
<dbReference type="Gene3D" id="3.40.30.10">
    <property type="entry name" value="Glutaredoxin"/>
    <property type="match status" value="1"/>
</dbReference>
<keyword evidence="11" id="KW-1185">Reference proteome</keyword>
<proteinExistence type="inferred from homology"/>
<dbReference type="SUPFAM" id="SSF52833">
    <property type="entry name" value="Thioredoxin-like"/>
    <property type="match status" value="1"/>
</dbReference>
<dbReference type="InterPro" id="IPR023205">
    <property type="entry name" value="DsbA/DsbL"/>
</dbReference>
<dbReference type="InterPro" id="IPR036249">
    <property type="entry name" value="Thioredoxin-like_sf"/>
</dbReference>
<evidence type="ECO:0000256" key="3">
    <source>
        <dbReference type="ARBA" id="ARBA00022729"/>
    </source>
</evidence>
<evidence type="ECO:0000259" key="9">
    <source>
        <dbReference type="PROSITE" id="PS51352"/>
    </source>
</evidence>
<organism evidence="10 11">
    <name type="scientific">Candidatus Paraluminiphilus aquimaris</name>
    <dbReference type="NCBI Taxonomy" id="2518994"/>
    <lineage>
        <taxon>Bacteria</taxon>
        <taxon>Pseudomonadati</taxon>
        <taxon>Pseudomonadota</taxon>
        <taxon>Gammaproteobacteria</taxon>
        <taxon>Cellvibrionales</taxon>
        <taxon>Halieaceae</taxon>
        <taxon>Candidatus Paraluminiphilus</taxon>
    </lineage>
</organism>
<dbReference type="InterPro" id="IPR050824">
    <property type="entry name" value="Thiol_disulfide_DsbA"/>
</dbReference>
<dbReference type="PANTHER" id="PTHR35891:SF2">
    <property type="entry name" value="THIOL:DISULFIDE INTERCHANGE PROTEIN DSBA"/>
    <property type="match status" value="1"/>
</dbReference>
<evidence type="ECO:0000256" key="4">
    <source>
        <dbReference type="ARBA" id="ARBA00022764"/>
    </source>
</evidence>
<evidence type="ECO:0000256" key="2">
    <source>
        <dbReference type="ARBA" id="ARBA00005791"/>
    </source>
</evidence>
<feature type="signal peptide" evidence="8">
    <location>
        <begin position="1"/>
        <end position="22"/>
    </location>
</feature>
<dbReference type="InterPro" id="IPR001853">
    <property type="entry name" value="DSBA-like_thioredoxin_dom"/>
</dbReference>
<keyword evidence="5 7" id="KW-1015">Disulfide bond</keyword>
<sequence>MLRLLRSVTVIAVALFSVTVVSQEQYQEGVHYELIEPTVHTGISDKVVISEFFSYGCGHCFNFEPLLESFETRLPEGVVVQRIPVIWNNNAGMKLLAKAYFAAQILDVLDPVHGAMFTAIHRQRKRIATPEAVRAVFVDSGVDAKKFERAFNSFGTDSMVRQAAARTEGARINGTPSLMVNGKYRIDTRQAGGQPNMLKIAAFLADKERARMSTAAGAAE</sequence>
<dbReference type="Pfam" id="PF01323">
    <property type="entry name" value="DSBA"/>
    <property type="match status" value="1"/>
</dbReference>
<accession>A0ABY6Q5P3</accession>
<dbReference type="CDD" id="cd03019">
    <property type="entry name" value="DsbA_DsbA"/>
    <property type="match status" value="1"/>
</dbReference>
<evidence type="ECO:0000256" key="6">
    <source>
        <dbReference type="ARBA" id="ARBA00023284"/>
    </source>
</evidence>
<protein>
    <recommendedName>
        <fullName evidence="7">Thiol:disulfide interchange protein</fullName>
    </recommendedName>
</protein>
<name>A0ABY6Q5P3_9GAMM</name>
<evidence type="ECO:0000256" key="5">
    <source>
        <dbReference type="ARBA" id="ARBA00023157"/>
    </source>
</evidence>
<comment type="subcellular location">
    <subcellularLocation>
        <location evidence="1 7">Periplasm</location>
    </subcellularLocation>
</comment>
<keyword evidence="3 8" id="KW-0732">Signal</keyword>
<gene>
    <name evidence="10" type="ORF">E0F26_02910</name>
</gene>
<dbReference type="PROSITE" id="PS51352">
    <property type="entry name" value="THIOREDOXIN_2"/>
    <property type="match status" value="1"/>
</dbReference>
<keyword evidence="6" id="KW-0676">Redox-active center</keyword>
<dbReference type="InterPro" id="IPR017937">
    <property type="entry name" value="Thioredoxin_CS"/>
</dbReference>
<evidence type="ECO:0000313" key="10">
    <source>
        <dbReference type="EMBL" id="UZP73753.1"/>
    </source>
</evidence>
<comment type="similarity">
    <text evidence="2">Belongs to the thioredoxin family. DsbA subfamily.</text>
</comment>
<evidence type="ECO:0000256" key="7">
    <source>
        <dbReference type="PIRNR" id="PIRNR001488"/>
    </source>
</evidence>
<dbReference type="EMBL" id="CP036501">
    <property type="protein sequence ID" value="UZP73753.1"/>
    <property type="molecule type" value="Genomic_DNA"/>
</dbReference>
<feature type="domain" description="Thioredoxin" evidence="9">
    <location>
        <begin position="7"/>
        <end position="156"/>
    </location>
</feature>
<dbReference type="PANTHER" id="PTHR35891">
    <property type="entry name" value="THIOL:DISULFIDE INTERCHANGE PROTEIN DSBA"/>
    <property type="match status" value="1"/>
</dbReference>
<reference evidence="10 11" key="1">
    <citation type="submission" date="2019-02" db="EMBL/GenBank/DDBJ databases">
        <title>Halieaceae_genomes.</title>
        <authorList>
            <person name="Li S.-H."/>
        </authorList>
    </citation>
    <scope>NUCLEOTIDE SEQUENCE [LARGE SCALE GENOMIC DNA]</scope>
    <source>
        <strain evidence="10 11">JH123</strain>
    </source>
</reference>
<dbReference type="PROSITE" id="PS00194">
    <property type="entry name" value="THIOREDOXIN_1"/>
    <property type="match status" value="1"/>
</dbReference>
<dbReference type="PIRSF" id="PIRSF001488">
    <property type="entry name" value="Tdi_protein"/>
    <property type="match status" value="1"/>
</dbReference>
<evidence type="ECO:0000256" key="1">
    <source>
        <dbReference type="ARBA" id="ARBA00004418"/>
    </source>
</evidence>